<dbReference type="EnsemblPlants" id="OB12G16900.1">
    <property type="protein sequence ID" value="OB12G16900.1"/>
    <property type="gene ID" value="OB12G16900"/>
</dbReference>
<keyword evidence="2" id="KW-1185">Reference proteome</keyword>
<dbReference type="HOGENOM" id="CLU_2926317_0_0_1"/>
<evidence type="ECO:0000313" key="2">
    <source>
        <dbReference type="Proteomes" id="UP000006038"/>
    </source>
</evidence>
<evidence type="ECO:0000313" key="1">
    <source>
        <dbReference type="EnsemblPlants" id="OB12G16900.1"/>
    </source>
</evidence>
<organism evidence="1">
    <name type="scientific">Oryza brachyantha</name>
    <name type="common">malo sina</name>
    <dbReference type="NCBI Taxonomy" id="4533"/>
    <lineage>
        <taxon>Eukaryota</taxon>
        <taxon>Viridiplantae</taxon>
        <taxon>Streptophyta</taxon>
        <taxon>Embryophyta</taxon>
        <taxon>Tracheophyta</taxon>
        <taxon>Spermatophyta</taxon>
        <taxon>Magnoliopsida</taxon>
        <taxon>Liliopsida</taxon>
        <taxon>Poales</taxon>
        <taxon>Poaceae</taxon>
        <taxon>BOP clade</taxon>
        <taxon>Oryzoideae</taxon>
        <taxon>Oryzeae</taxon>
        <taxon>Oryzinae</taxon>
        <taxon>Oryza</taxon>
    </lineage>
</organism>
<name>J3NCI2_ORYBR</name>
<reference evidence="1" key="1">
    <citation type="journal article" date="2013" name="Nat. Commun.">
        <title>Whole-genome sequencing of Oryza brachyantha reveals mechanisms underlying Oryza genome evolution.</title>
        <authorList>
            <person name="Chen J."/>
            <person name="Huang Q."/>
            <person name="Gao D."/>
            <person name="Wang J."/>
            <person name="Lang Y."/>
            <person name="Liu T."/>
            <person name="Li B."/>
            <person name="Bai Z."/>
            <person name="Luis Goicoechea J."/>
            <person name="Liang C."/>
            <person name="Chen C."/>
            <person name="Zhang W."/>
            <person name="Sun S."/>
            <person name="Liao Y."/>
            <person name="Zhang X."/>
            <person name="Yang L."/>
            <person name="Song C."/>
            <person name="Wang M."/>
            <person name="Shi J."/>
            <person name="Liu G."/>
            <person name="Liu J."/>
            <person name="Zhou H."/>
            <person name="Zhou W."/>
            <person name="Yu Q."/>
            <person name="An N."/>
            <person name="Chen Y."/>
            <person name="Cai Q."/>
            <person name="Wang B."/>
            <person name="Liu B."/>
            <person name="Min J."/>
            <person name="Huang Y."/>
            <person name="Wu H."/>
            <person name="Li Z."/>
            <person name="Zhang Y."/>
            <person name="Yin Y."/>
            <person name="Song W."/>
            <person name="Jiang J."/>
            <person name="Jackson S.A."/>
            <person name="Wing R.A."/>
            <person name="Wang J."/>
            <person name="Chen M."/>
        </authorList>
    </citation>
    <scope>NUCLEOTIDE SEQUENCE [LARGE SCALE GENOMIC DNA]</scope>
    <source>
        <strain evidence="1">cv. IRGC 101232</strain>
    </source>
</reference>
<dbReference type="Gramene" id="OB12G16900.1">
    <property type="protein sequence ID" value="OB12G16900.1"/>
    <property type="gene ID" value="OB12G16900"/>
</dbReference>
<proteinExistence type="predicted"/>
<accession>J3NCI2</accession>
<sequence length="61" mass="6715">MLKVVVWRWLSSPTIALWHGKGCLVTDESLAFRQATTSSSGVVFLLRCCCVIPSFPAGLFK</sequence>
<dbReference type="AlphaFoldDB" id="J3NCI2"/>
<dbReference type="Proteomes" id="UP000006038">
    <property type="component" value="Chromosome 12"/>
</dbReference>
<reference evidence="1" key="2">
    <citation type="submission" date="2013-04" db="UniProtKB">
        <authorList>
            <consortium name="EnsemblPlants"/>
        </authorList>
    </citation>
    <scope>IDENTIFICATION</scope>
</reference>
<protein>
    <submittedName>
        <fullName evidence="1">Uncharacterized protein</fullName>
    </submittedName>
</protein>